<dbReference type="Proteomes" id="UP000305131">
    <property type="component" value="Unassembled WGS sequence"/>
</dbReference>
<dbReference type="OrthoDB" id="8442941at2"/>
<comment type="caution">
    <text evidence="1">The sequence shown here is derived from an EMBL/GenBank/DDBJ whole genome shotgun (WGS) entry which is preliminary data.</text>
</comment>
<sequence length="160" mass="17154">MSASDPPTRPDLAAAPSHDAAVAVHAVPAVALAHGFRMLVLRELADGDGPAGFAVIEQALVRPPPRTIRHGVAFALAFRPEVVAFLSFHLGRPGARGPDGLPRRNPRWPALSWHRAERVWPDGAHSIEWSADILFAQEDDRAAFARQFHAALAGGRCDAA</sequence>
<name>A0A6C1KD11_XANAU</name>
<reference evidence="1 2" key="1">
    <citation type="submission" date="2019-05" db="EMBL/GenBank/DDBJ databases">
        <authorList>
            <person name="Zhou X."/>
        </authorList>
    </citation>
    <scope>NUCLEOTIDE SEQUENCE [LARGE SCALE GENOMIC DNA]</scope>
    <source>
        <strain evidence="1 2">DSM 432</strain>
    </source>
</reference>
<organism evidence="1 2">
    <name type="scientific">Xanthobacter autotrophicus</name>
    <dbReference type="NCBI Taxonomy" id="280"/>
    <lineage>
        <taxon>Bacteria</taxon>
        <taxon>Pseudomonadati</taxon>
        <taxon>Pseudomonadota</taxon>
        <taxon>Alphaproteobacteria</taxon>
        <taxon>Hyphomicrobiales</taxon>
        <taxon>Xanthobacteraceae</taxon>
        <taxon>Xanthobacter</taxon>
    </lineage>
</organism>
<protein>
    <submittedName>
        <fullName evidence="1">Uncharacterized protein</fullName>
    </submittedName>
</protein>
<gene>
    <name evidence="1" type="ORF">FBQ73_15020</name>
</gene>
<dbReference type="EMBL" id="VAUP01000031">
    <property type="protein sequence ID" value="TLX42159.1"/>
    <property type="molecule type" value="Genomic_DNA"/>
</dbReference>
<dbReference type="AlphaFoldDB" id="A0A6C1KD11"/>
<proteinExistence type="predicted"/>
<dbReference type="RefSeq" id="WP_138400301.1">
    <property type="nucleotide sequence ID" value="NZ_JBAFVI010000003.1"/>
</dbReference>
<evidence type="ECO:0000313" key="2">
    <source>
        <dbReference type="Proteomes" id="UP000305131"/>
    </source>
</evidence>
<accession>A0A6C1KD11</accession>
<dbReference type="GeneID" id="95774763"/>
<evidence type="ECO:0000313" key="1">
    <source>
        <dbReference type="EMBL" id="TLX42159.1"/>
    </source>
</evidence>